<name>A0A151JXK3_9HYME</name>
<sequence length="64" mass="7504">FIPNKHHLREVLLHSWIFSDFLPPNSGICDASNEIAWEEDIDARALMRWLRGAVTTKDHRLLHL</sequence>
<proteinExistence type="predicted"/>
<organism evidence="1 2">
    <name type="scientific">Trachymyrmex septentrionalis</name>
    <dbReference type="NCBI Taxonomy" id="34720"/>
    <lineage>
        <taxon>Eukaryota</taxon>
        <taxon>Metazoa</taxon>
        <taxon>Ecdysozoa</taxon>
        <taxon>Arthropoda</taxon>
        <taxon>Hexapoda</taxon>
        <taxon>Insecta</taxon>
        <taxon>Pterygota</taxon>
        <taxon>Neoptera</taxon>
        <taxon>Endopterygota</taxon>
        <taxon>Hymenoptera</taxon>
        <taxon>Apocrita</taxon>
        <taxon>Aculeata</taxon>
        <taxon>Formicoidea</taxon>
        <taxon>Formicidae</taxon>
        <taxon>Myrmicinae</taxon>
        <taxon>Trachymyrmex</taxon>
    </lineage>
</organism>
<reference evidence="1 2" key="1">
    <citation type="submission" date="2016-03" db="EMBL/GenBank/DDBJ databases">
        <title>Trachymyrmex septentrionalis WGS genome.</title>
        <authorList>
            <person name="Nygaard S."/>
            <person name="Hu H."/>
            <person name="Boomsma J."/>
            <person name="Zhang G."/>
        </authorList>
    </citation>
    <scope>NUCLEOTIDE SEQUENCE [LARGE SCALE GENOMIC DNA]</scope>
    <source>
        <strain evidence="1">Tsep2-gDNA-1</strain>
        <tissue evidence="1">Whole body</tissue>
    </source>
</reference>
<dbReference type="AlphaFoldDB" id="A0A151JXK3"/>
<evidence type="ECO:0000313" key="1">
    <source>
        <dbReference type="EMBL" id="KYN38988.1"/>
    </source>
</evidence>
<keyword evidence="2" id="KW-1185">Reference proteome</keyword>
<gene>
    <name evidence="1" type="ORF">ALC56_06641</name>
</gene>
<evidence type="ECO:0000313" key="2">
    <source>
        <dbReference type="Proteomes" id="UP000078541"/>
    </source>
</evidence>
<dbReference type="Proteomes" id="UP000078541">
    <property type="component" value="Unassembled WGS sequence"/>
</dbReference>
<protein>
    <submittedName>
        <fullName evidence="1">Uncharacterized protein</fullName>
    </submittedName>
</protein>
<accession>A0A151JXK3</accession>
<feature type="non-terminal residue" evidence="1">
    <location>
        <position position="1"/>
    </location>
</feature>
<dbReference type="EMBL" id="KQ981627">
    <property type="protein sequence ID" value="KYN38988.1"/>
    <property type="molecule type" value="Genomic_DNA"/>
</dbReference>